<sequence>MSFSSHHSDASVGTALSSPMDSPIHQDFASGRWNRTPGRRPRNLILCFDGTGNDFSGTEKDTNVVKLLSMLDRRHEEQYHYYQTGIGTYGVNEKTIHKTWLQDQWGKVTSTLDEGFGMTFDSHVVAGYRFLMQYYEEGDNIYMFGFSRGAYTAKFLARMVNTVGLLCRGNEEMVPFAYRLYDRYLDGEFSCRHNKDTEKQKQEEGRDQDSDDDEENHKTHHVDDCHESDHRSIKQQLKDERDNHQRNARTKELKKFSNTFCRKEVDRDRDRHRAPGKKPKLVNVKVHFLGLWDCVNSVSVMERKATREVLVHGTARIIRHAVAVDERRVKFKAALFEQDKKIQKKKKHYHEDIKEVWFPGNHGDVGGGWDPKADKLRTDDKTSSLKARFFGDASDEAKGLSYQKECLVCKDCGLCKADDRHHAGRLDPCREEYSRCRETECRRCHEDVVCQNPLHTRSKRVEFEPCQLSDTPLMWMMKELEEEGGVHWDAEKVNEFRHRYEHNKDSALEGSVHDPVMFGMGTKWTTVLFWNFLEFFPLIKRWELDPVPFWSRLAFWRTAEPAVASGTDGESSGKWEWVQFPLNKGSTRDIPPDAVFHHSLIIKLKTHKYRPENNHGGKGKEPCLWDKEVEKIVFKEVEKIVFKDASALVKGKPQPHLGHQLYQLSKGGHAVEA</sequence>
<dbReference type="OrthoDB" id="3162439at2759"/>
<comment type="caution">
    <text evidence="3">The sequence shown here is derived from an EMBL/GenBank/DDBJ whole genome shotgun (WGS) entry which is preliminary data.</text>
</comment>
<dbReference type="AlphaFoldDB" id="A0A9P6HZK5"/>
<dbReference type="GeneID" id="62166206"/>
<feature type="compositionally biased region" description="Basic and acidic residues" evidence="1">
    <location>
        <begin position="215"/>
        <end position="253"/>
    </location>
</feature>
<organism evidence="3 4">
    <name type="scientific">Colletotrichum karsti</name>
    <dbReference type="NCBI Taxonomy" id="1095194"/>
    <lineage>
        <taxon>Eukaryota</taxon>
        <taxon>Fungi</taxon>
        <taxon>Dikarya</taxon>
        <taxon>Ascomycota</taxon>
        <taxon>Pezizomycotina</taxon>
        <taxon>Sordariomycetes</taxon>
        <taxon>Hypocreomycetidae</taxon>
        <taxon>Glomerellales</taxon>
        <taxon>Glomerellaceae</taxon>
        <taxon>Colletotrichum</taxon>
        <taxon>Colletotrichum boninense species complex</taxon>
    </lineage>
</organism>
<dbReference type="PANTHER" id="PTHR33840:SF2">
    <property type="entry name" value="TLE1 PHOSPHOLIPASE DOMAIN-CONTAINING PROTEIN"/>
    <property type="match status" value="1"/>
</dbReference>
<evidence type="ECO:0000313" key="4">
    <source>
        <dbReference type="Proteomes" id="UP000781932"/>
    </source>
</evidence>
<accession>A0A9P6HZK5</accession>
<dbReference type="PANTHER" id="PTHR33840">
    <property type="match status" value="1"/>
</dbReference>
<dbReference type="RefSeq" id="XP_038741542.1">
    <property type="nucleotide sequence ID" value="XM_038893132.1"/>
</dbReference>
<dbReference type="Proteomes" id="UP000781932">
    <property type="component" value="Unassembled WGS sequence"/>
</dbReference>
<dbReference type="InterPro" id="IPR018712">
    <property type="entry name" value="Tle1-like_cat"/>
</dbReference>
<gene>
    <name evidence="3" type="ORF">CkaCkLH20_10418</name>
</gene>
<keyword evidence="4" id="KW-1185">Reference proteome</keyword>
<protein>
    <recommendedName>
        <fullName evidence="2">T6SS Phospholipase effector Tle1-like catalytic domain-containing protein</fullName>
    </recommendedName>
</protein>
<name>A0A9P6HZK5_9PEZI</name>
<feature type="region of interest" description="Disordered" evidence="1">
    <location>
        <begin position="1"/>
        <end position="36"/>
    </location>
</feature>
<dbReference type="EMBL" id="JAATWM020000040">
    <property type="protein sequence ID" value="KAF9872081.1"/>
    <property type="molecule type" value="Genomic_DNA"/>
</dbReference>
<evidence type="ECO:0000256" key="1">
    <source>
        <dbReference type="SAM" id="MobiDB-lite"/>
    </source>
</evidence>
<feature type="compositionally biased region" description="Basic and acidic residues" evidence="1">
    <location>
        <begin position="195"/>
        <end position="208"/>
    </location>
</feature>
<dbReference type="Pfam" id="PF09994">
    <property type="entry name" value="T6SS_Tle1-like_cat"/>
    <property type="match status" value="1"/>
</dbReference>
<evidence type="ECO:0000313" key="3">
    <source>
        <dbReference type="EMBL" id="KAF9872081.1"/>
    </source>
</evidence>
<reference evidence="3" key="2">
    <citation type="submission" date="2020-11" db="EMBL/GenBank/DDBJ databases">
        <title>Whole genome sequencing of Colletotrichum sp.</title>
        <authorList>
            <person name="Li H."/>
        </authorList>
    </citation>
    <scope>NUCLEOTIDE SEQUENCE</scope>
    <source>
        <strain evidence="3">CkLH20</strain>
    </source>
</reference>
<proteinExistence type="predicted"/>
<feature type="domain" description="T6SS Phospholipase effector Tle1-like catalytic" evidence="2">
    <location>
        <begin position="42"/>
        <end position="375"/>
    </location>
</feature>
<feature type="region of interest" description="Disordered" evidence="1">
    <location>
        <begin position="195"/>
        <end position="253"/>
    </location>
</feature>
<reference evidence="3" key="1">
    <citation type="submission" date="2020-03" db="EMBL/GenBank/DDBJ databases">
        <authorList>
            <person name="He L."/>
        </authorList>
    </citation>
    <scope>NUCLEOTIDE SEQUENCE</scope>
    <source>
        <strain evidence="3">CkLH20</strain>
    </source>
</reference>
<evidence type="ECO:0000259" key="2">
    <source>
        <dbReference type="Pfam" id="PF09994"/>
    </source>
</evidence>